<protein>
    <submittedName>
        <fullName evidence="1">DUF2974 domain-containing protein</fullName>
    </submittedName>
</protein>
<dbReference type="Proteomes" id="UP000473648">
    <property type="component" value="Unassembled WGS sequence"/>
</dbReference>
<dbReference type="EMBL" id="VOGB01000004">
    <property type="protein sequence ID" value="MQM72503.1"/>
    <property type="molecule type" value="Genomic_DNA"/>
</dbReference>
<name>A0A6L5GQV0_9FIRM</name>
<evidence type="ECO:0000313" key="1">
    <source>
        <dbReference type="EMBL" id="MQM72503.1"/>
    </source>
</evidence>
<dbReference type="Pfam" id="PF11187">
    <property type="entry name" value="Mbeg1-like"/>
    <property type="match status" value="1"/>
</dbReference>
<dbReference type="SUPFAM" id="SSF53474">
    <property type="entry name" value="alpha/beta-Hydrolases"/>
    <property type="match status" value="1"/>
</dbReference>
<dbReference type="AlphaFoldDB" id="A0A6L5GQV0"/>
<accession>A0A6L5GQV0</accession>
<organism evidence="1 2">
    <name type="scientific">Candidatus Pseudoramibacter fermentans</name>
    <dbReference type="NCBI Taxonomy" id="2594427"/>
    <lineage>
        <taxon>Bacteria</taxon>
        <taxon>Bacillati</taxon>
        <taxon>Bacillota</taxon>
        <taxon>Clostridia</taxon>
        <taxon>Eubacteriales</taxon>
        <taxon>Eubacteriaceae</taxon>
        <taxon>Pseudoramibacter</taxon>
    </lineage>
</organism>
<sequence length="388" mass="43170">MGNVFDYLKWRGDIPMEVDGFNAVDNLIFSELVYVDLEKAVPESWDPGVTIAEAAARYQAAEDPEQAAAFSVYKRKSVALLAAAAETRRFRDVKMHAFINRVSHSAEGQMAAVTFEMPHHRYYTAFRGTDDSFVGWKEDFNISYLPETEGQRQSATYLNRHFVGRRGTLMTGGHSKGGNFAVYAAAMAAPGVRERIHRIYNNDGPGFREAFVSRAGYLSVRDKIVSIIPAGSVIGVLLANVPPHVVVASDAQGIVQHDGFSWQVLGTDFVPGARTALSLYIEDTLSRWIEGESDADRRHFVDGLFDIFNEGLDQMDDLSNKRLVSLAKCVRALKNLPLDERQQFIKVTLDLLRQGGAVAGEKSETWLKGIEEKLPEIKLSLPDKLKKL</sequence>
<evidence type="ECO:0000313" key="2">
    <source>
        <dbReference type="Proteomes" id="UP000473648"/>
    </source>
</evidence>
<comment type="caution">
    <text evidence="1">The sequence shown here is derived from an EMBL/GenBank/DDBJ whole genome shotgun (WGS) entry which is preliminary data.</text>
</comment>
<keyword evidence="2" id="KW-1185">Reference proteome</keyword>
<gene>
    <name evidence="1" type="ORF">FRC53_03565</name>
</gene>
<dbReference type="InterPro" id="IPR029058">
    <property type="entry name" value="AB_hydrolase_fold"/>
</dbReference>
<reference evidence="1" key="1">
    <citation type="journal article" date="2020" name="Appl. Environ. Microbiol.">
        <title>Medium-Chain Fatty Acid Synthesis by 'Candidatus Weimeria bifida' gen. nov., sp. nov., and 'Candidatus Pseudoramibacter fermentans' sp. nov.</title>
        <authorList>
            <person name="Scarborough M.J."/>
            <person name="Myers K.S."/>
            <person name="Donohue T.J."/>
            <person name="Noguera D.R."/>
        </authorList>
    </citation>
    <scope>NUCLEOTIDE SEQUENCE</scope>
    <source>
        <strain evidence="1">EUB1.1</strain>
    </source>
</reference>
<dbReference type="InterPro" id="IPR024499">
    <property type="entry name" value="Mbeg1-like"/>
</dbReference>
<proteinExistence type="predicted"/>